<reference evidence="1 2" key="1">
    <citation type="submission" date="2009-10" db="EMBL/GenBank/DDBJ databases">
        <authorList>
            <person name="Weinstock G."/>
            <person name="Sodergren E."/>
            <person name="Clifton S."/>
            <person name="Fulton L."/>
            <person name="Fulton B."/>
            <person name="Courtney L."/>
            <person name="Fronick C."/>
            <person name="Harrison M."/>
            <person name="Strong C."/>
            <person name="Farmer C."/>
            <person name="Delahaunty K."/>
            <person name="Markovic C."/>
            <person name="Hall O."/>
            <person name="Minx P."/>
            <person name="Tomlinson C."/>
            <person name="Mitreva M."/>
            <person name="Nelson J."/>
            <person name="Hou S."/>
            <person name="Wollam A."/>
            <person name="Pepin K.H."/>
            <person name="Johnson M."/>
            <person name="Bhonagiri V."/>
            <person name="Nash W.E."/>
            <person name="Warren W."/>
            <person name="Chinwalla A."/>
            <person name="Mardis E.R."/>
            <person name="Wilson R.K."/>
        </authorList>
    </citation>
    <scope>NUCLEOTIDE SEQUENCE [LARGE SCALE GENOMIC DNA]</scope>
    <source>
        <strain evidence="1 2">ATCC 14685</strain>
    </source>
</reference>
<dbReference type="Proteomes" id="UP000003294">
    <property type="component" value="Unassembled WGS sequence"/>
</dbReference>
<comment type="caution">
    <text evidence="1">The sequence shown here is derived from an EMBL/GenBank/DDBJ whole genome shotgun (WGS) entry which is preliminary data.</text>
</comment>
<protein>
    <submittedName>
        <fullName evidence="1">Uncharacterized protein</fullName>
    </submittedName>
</protein>
<organism evidence="1 2">
    <name type="scientific">Neisseria cinerea ATCC 14685</name>
    <dbReference type="NCBI Taxonomy" id="546262"/>
    <lineage>
        <taxon>Bacteria</taxon>
        <taxon>Pseudomonadati</taxon>
        <taxon>Pseudomonadota</taxon>
        <taxon>Betaproteobacteria</taxon>
        <taxon>Neisseriales</taxon>
        <taxon>Neisseriaceae</taxon>
        <taxon>Neisseria</taxon>
    </lineage>
</organism>
<dbReference type="EMBL" id="ACDY02000017">
    <property type="protein sequence ID" value="EEZ70855.1"/>
    <property type="molecule type" value="Genomic_DNA"/>
</dbReference>
<accession>D0W5S2</accession>
<dbReference type="AlphaFoldDB" id="D0W5S2"/>
<dbReference type="STRING" id="546262.NEICINOT_05041"/>
<gene>
    <name evidence="1" type="ORF">NEICINOT_05041</name>
</gene>
<evidence type="ECO:0000313" key="2">
    <source>
        <dbReference type="Proteomes" id="UP000003294"/>
    </source>
</evidence>
<proteinExistence type="predicted"/>
<sequence>MHFNISCNRPKYSALYHADSYCLRLKRGRGCRFSLENKEIF</sequence>
<name>D0W5S2_NEICI</name>
<evidence type="ECO:0000313" key="1">
    <source>
        <dbReference type="EMBL" id="EEZ70855.1"/>
    </source>
</evidence>